<feature type="transmembrane region" description="Helical" evidence="1">
    <location>
        <begin position="25"/>
        <end position="49"/>
    </location>
</feature>
<gene>
    <name evidence="2" type="ORF">PR048_027861</name>
</gene>
<keyword evidence="1" id="KW-0472">Membrane</keyword>
<organism evidence="2 3">
    <name type="scientific">Dryococelus australis</name>
    <dbReference type="NCBI Taxonomy" id="614101"/>
    <lineage>
        <taxon>Eukaryota</taxon>
        <taxon>Metazoa</taxon>
        <taxon>Ecdysozoa</taxon>
        <taxon>Arthropoda</taxon>
        <taxon>Hexapoda</taxon>
        <taxon>Insecta</taxon>
        <taxon>Pterygota</taxon>
        <taxon>Neoptera</taxon>
        <taxon>Polyneoptera</taxon>
        <taxon>Phasmatodea</taxon>
        <taxon>Verophasmatodea</taxon>
        <taxon>Anareolatae</taxon>
        <taxon>Phasmatidae</taxon>
        <taxon>Eurycanthinae</taxon>
        <taxon>Dryococelus</taxon>
    </lineage>
</organism>
<proteinExistence type="predicted"/>
<dbReference type="EMBL" id="JARBHB010000012">
    <property type="protein sequence ID" value="KAJ8871538.1"/>
    <property type="molecule type" value="Genomic_DNA"/>
</dbReference>
<sequence length="343" mass="38951">MMLLLAMHTLNSIHPYAGAVMLRTVVVLGCGSVGLVEFVLTGFGIRYCCRIFEYHRVFQGLPKVRSASEWASGRLFRSAALDFGRYAPRWVPEKPLTVYLTHDVGRRAKQQATKISGSDSILPHPSHLPRRQDHNLVVFACYTCGDWCEKAKCGNNGNFKPQESFAGFYQASTDVAISCLIQDILLRLQMPLACLHGQTYDGAFPERCSTTYLREATIGAVVYCGAHFVNLVMMDFCYWIGVMKLIHRKSQVNEIVSKYTLLLKTLDELSAQKMEKGKWIIIYISRWDHLLSIKPPIQFTGPASHHVPSSKDDHFRTEYFQVIDTAVCQLKNWFDKPYIKTTP</sequence>
<evidence type="ECO:0000313" key="3">
    <source>
        <dbReference type="Proteomes" id="UP001159363"/>
    </source>
</evidence>
<name>A0ABQ9GHQ3_9NEOP</name>
<keyword evidence="1" id="KW-1133">Transmembrane helix</keyword>
<dbReference type="Proteomes" id="UP001159363">
    <property type="component" value="Chromosome 11"/>
</dbReference>
<evidence type="ECO:0000256" key="1">
    <source>
        <dbReference type="SAM" id="Phobius"/>
    </source>
</evidence>
<accession>A0ABQ9GHQ3</accession>
<protein>
    <submittedName>
        <fullName evidence="2">Uncharacterized protein</fullName>
    </submittedName>
</protein>
<comment type="caution">
    <text evidence="2">The sequence shown here is derived from an EMBL/GenBank/DDBJ whole genome shotgun (WGS) entry which is preliminary data.</text>
</comment>
<reference evidence="2 3" key="1">
    <citation type="submission" date="2023-02" db="EMBL/GenBank/DDBJ databases">
        <title>LHISI_Scaffold_Assembly.</title>
        <authorList>
            <person name="Stuart O.P."/>
            <person name="Cleave R."/>
            <person name="Magrath M.J.L."/>
            <person name="Mikheyev A.S."/>
        </authorList>
    </citation>
    <scope>NUCLEOTIDE SEQUENCE [LARGE SCALE GENOMIC DNA]</scope>
    <source>
        <strain evidence="2">Daus_M_001</strain>
        <tissue evidence="2">Leg muscle</tissue>
    </source>
</reference>
<keyword evidence="1" id="KW-0812">Transmembrane</keyword>
<evidence type="ECO:0000313" key="2">
    <source>
        <dbReference type="EMBL" id="KAJ8871538.1"/>
    </source>
</evidence>
<keyword evidence="3" id="KW-1185">Reference proteome</keyword>